<dbReference type="EMBL" id="BQNB010015029">
    <property type="protein sequence ID" value="GJT35191.1"/>
    <property type="molecule type" value="Genomic_DNA"/>
</dbReference>
<organism evidence="1 2">
    <name type="scientific">Tanacetum coccineum</name>
    <dbReference type="NCBI Taxonomy" id="301880"/>
    <lineage>
        <taxon>Eukaryota</taxon>
        <taxon>Viridiplantae</taxon>
        <taxon>Streptophyta</taxon>
        <taxon>Embryophyta</taxon>
        <taxon>Tracheophyta</taxon>
        <taxon>Spermatophyta</taxon>
        <taxon>Magnoliopsida</taxon>
        <taxon>eudicotyledons</taxon>
        <taxon>Gunneridae</taxon>
        <taxon>Pentapetalae</taxon>
        <taxon>asterids</taxon>
        <taxon>campanulids</taxon>
        <taxon>Asterales</taxon>
        <taxon>Asteraceae</taxon>
        <taxon>Asteroideae</taxon>
        <taxon>Anthemideae</taxon>
        <taxon>Anthemidinae</taxon>
        <taxon>Tanacetum</taxon>
    </lineage>
</organism>
<evidence type="ECO:0000313" key="2">
    <source>
        <dbReference type="Proteomes" id="UP001151760"/>
    </source>
</evidence>
<evidence type="ECO:0000313" key="1">
    <source>
        <dbReference type="EMBL" id="GJT35191.1"/>
    </source>
</evidence>
<protein>
    <submittedName>
        <fullName evidence="1">Uncharacterized protein</fullName>
    </submittedName>
</protein>
<keyword evidence="2" id="KW-1185">Reference proteome</keyword>
<comment type="caution">
    <text evidence="1">The sequence shown here is derived from an EMBL/GenBank/DDBJ whole genome shotgun (WGS) entry which is preliminary data.</text>
</comment>
<sequence>MPKTYEGWTNHLKFILMELVISKIEVGTTFQRSPVCWAKVGDVQLTGPEIIYETTEKKCKFDNACRLQEIGKEVMPMSSESL</sequence>
<proteinExistence type="predicted"/>
<dbReference type="Proteomes" id="UP001151760">
    <property type="component" value="Unassembled WGS sequence"/>
</dbReference>
<gene>
    <name evidence="1" type="ORF">Tco_0925610</name>
</gene>
<reference evidence="1" key="1">
    <citation type="journal article" date="2022" name="Int. J. Mol. Sci.">
        <title>Draft Genome of Tanacetum Coccineum: Genomic Comparison of Closely Related Tanacetum-Family Plants.</title>
        <authorList>
            <person name="Yamashiro T."/>
            <person name="Shiraishi A."/>
            <person name="Nakayama K."/>
            <person name="Satake H."/>
        </authorList>
    </citation>
    <scope>NUCLEOTIDE SEQUENCE</scope>
</reference>
<reference evidence="1" key="2">
    <citation type="submission" date="2022-01" db="EMBL/GenBank/DDBJ databases">
        <authorList>
            <person name="Yamashiro T."/>
            <person name="Shiraishi A."/>
            <person name="Satake H."/>
            <person name="Nakayama K."/>
        </authorList>
    </citation>
    <scope>NUCLEOTIDE SEQUENCE</scope>
</reference>
<accession>A0ABQ5DAA7</accession>
<name>A0ABQ5DAA7_9ASTR</name>